<dbReference type="GO" id="GO:0005694">
    <property type="term" value="C:chromosome"/>
    <property type="evidence" value="ECO:0007669"/>
    <property type="project" value="InterPro"/>
</dbReference>
<dbReference type="InterPro" id="IPR013824">
    <property type="entry name" value="Topo_IA_cen_sub1"/>
</dbReference>
<dbReference type="SMART" id="SM00437">
    <property type="entry name" value="TOP1Ac"/>
    <property type="match status" value="1"/>
</dbReference>
<dbReference type="PANTHER" id="PTHR42785:SF1">
    <property type="entry name" value="DNA TOPOISOMERASE"/>
    <property type="match status" value="1"/>
</dbReference>
<dbReference type="InterPro" id="IPR023406">
    <property type="entry name" value="Topo_IA_AS"/>
</dbReference>
<evidence type="ECO:0000256" key="7">
    <source>
        <dbReference type="ARBA" id="ARBA00023029"/>
    </source>
</evidence>
<dbReference type="AlphaFoldDB" id="A0A0G1NBI1"/>
<dbReference type="CDD" id="cd00186">
    <property type="entry name" value="TOP1Ac"/>
    <property type="match status" value="1"/>
</dbReference>
<dbReference type="InterPro" id="IPR013825">
    <property type="entry name" value="Topo_IA_cen_sub2"/>
</dbReference>
<feature type="domain" description="Topo IA-type catalytic" evidence="12">
    <location>
        <begin position="131"/>
        <end position="561"/>
    </location>
</feature>
<feature type="site" description="Interaction with DNA" evidence="10">
    <location>
        <position position="141"/>
    </location>
</feature>
<keyword evidence="9 10" id="KW-0413">Isomerase</keyword>
<dbReference type="Pfam" id="PF01751">
    <property type="entry name" value="Toprim"/>
    <property type="match status" value="1"/>
</dbReference>
<evidence type="ECO:0000256" key="10">
    <source>
        <dbReference type="HAMAP-Rule" id="MF_00952"/>
    </source>
</evidence>
<dbReference type="PROSITE" id="PS00396">
    <property type="entry name" value="TOPO_IA_1"/>
    <property type="match status" value="1"/>
</dbReference>
<dbReference type="GO" id="GO:0006265">
    <property type="term" value="P:DNA topological change"/>
    <property type="evidence" value="ECO:0007669"/>
    <property type="project" value="UniProtKB-UniRule"/>
</dbReference>
<dbReference type="CDD" id="cd03363">
    <property type="entry name" value="TOPRIM_TopoIA_TopoI"/>
    <property type="match status" value="1"/>
</dbReference>
<dbReference type="Proteomes" id="UP000034368">
    <property type="component" value="Unassembled WGS sequence"/>
</dbReference>
<name>A0A0G1NBI1_9BACT</name>
<feature type="domain" description="Toprim" evidence="11">
    <location>
        <begin position="1"/>
        <end position="115"/>
    </location>
</feature>
<dbReference type="PROSITE" id="PS52039">
    <property type="entry name" value="TOPO_IA_2"/>
    <property type="match status" value="1"/>
</dbReference>
<feature type="site" description="Interaction with DNA" evidence="10">
    <location>
        <position position="145"/>
    </location>
</feature>
<evidence type="ECO:0000259" key="11">
    <source>
        <dbReference type="PROSITE" id="PS50880"/>
    </source>
</evidence>
<dbReference type="Gene3D" id="1.10.290.10">
    <property type="entry name" value="Topoisomerase I, domain 4"/>
    <property type="match status" value="1"/>
</dbReference>
<dbReference type="Pfam" id="PF01131">
    <property type="entry name" value="Topoisom_bac"/>
    <property type="match status" value="1"/>
</dbReference>
<evidence type="ECO:0000259" key="12">
    <source>
        <dbReference type="PROSITE" id="PS52039"/>
    </source>
</evidence>
<dbReference type="InterPro" id="IPR003601">
    <property type="entry name" value="Topo_IA_2"/>
</dbReference>
<feature type="active site" description="O-(5'-phospho-DNA)-tyrosine intermediate" evidence="10">
    <location>
        <position position="296"/>
    </location>
</feature>
<comment type="function">
    <text evidence="10">Releases the supercoiling and torsional tension of DNA, which is introduced during the DNA replication and transcription, by transiently cleaving and rejoining one strand of the DNA duplex. Introduces a single-strand break via transesterification at a target site in duplex DNA. The scissile phosphodiester is attacked by the catalytic tyrosine of the enzyme, resulting in the formation of a DNA-(5'-phosphotyrosyl)-enzyme intermediate and the expulsion of a 3'-OH DNA strand. The free DNA strand then undergoes passage around the unbroken strand, thus removing DNA supercoils. Finally, in the religation step, the DNA 3'-OH attacks the covalent intermediate to expel the active-site tyrosine and restore the DNA phosphodiester backbone.</text>
</comment>
<dbReference type="Gene3D" id="1.10.460.10">
    <property type="entry name" value="Topoisomerase I, domain 2"/>
    <property type="match status" value="1"/>
</dbReference>
<evidence type="ECO:0000256" key="9">
    <source>
        <dbReference type="ARBA" id="ARBA00023235"/>
    </source>
</evidence>
<organism evidence="13 14">
    <name type="scientific">Candidatus Yanofskybacteria bacterium GW2011_GWB1_45_11</name>
    <dbReference type="NCBI Taxonomy" id="1619026"/>
    <lineage>
        <taxon>Bacteria</taxon>
        <taxon>Candidatus Yanofskyibacteriota</taxon>
    </lineage>
</organism>
<feature type="site" description="Interaction with DNA" evidence="10">
    <location>
        <position position="150"/>
    </location>
</feature>
<comment type="caution">
    <text evidence="13">The sequence shown here is derived from an EMBL/GenBank/DDBJ whole genome shotgun (WGS) entry which is preliminary data.</text>
</comment>
<evidence type="ECO:0000256" key="2">
    <source>
        <dbReference type="ARBA" id="ARBA00009446"/>
    </source>
</evidence>
<dbReference type="InterPro" id="IPR013826">
    <property type="entry name" value="Topo_IA_cen_sub3"/>
</dbReference>
<feature type="site" description="Interaction with DNA" evidence="10">
    <location>
        <position position="493"/>
    </location>
</feature>
<dbReference type="InterPro" id="IPR005733">
    <property type="entry name" value="TopoI_bac-type"/>
</dbReference>
<dbReference type="Gene3D" id="3.30.65.10">
    <property type="entry name" value="Bacterial Topoisomerase I, domain 1"/>
    <property type="match status" value="2"/>
</dbReference>
<keyword evidence="7 10" id="KW-0799">Topoisomerase</keyword>
<evidence type="ECO:0000313" key="13">
    <source>
        <dbReference type="EMBL" id="KKT90472.1"/>
    </source>
</evidence>
<dbReference type="SUPFAM" id="SSF56712">
    <property type="entry name" value="Prokaryotic type I DNA topoisomerase"/>
    <property type="match status" value="1"/>
</dbReference>
<dbReference type="InterPro" id="IPR003602">
    <property type="entry name" value="Topo_IA_DNA-bd_dom"/>
</dbReference>
<dbReference type="GO" id="GO:0003677">
    <property type="term" value="F:DNA binding"/>
    <property type="evidence" value="ECO:0007669"/>
    <property type="project" value="UniProtKB-KW"/>
</dbReference>
<comment type="similarity">
    <text evidence="2 10">Belongs to the type IA topoisomerase family.</text>
</comment>
<protein>
    <recommendedName>
        <fullName evidence="10">DNA topoisomerase 1</fullName>
        <ecNumber evidence="10">5.6.2.1</ecNumber>
    </recommendedName>
    <alternativeName>
        <fullName evidence="10">DNA topoisomerase I</fullName>
    </alternativeName>
</protein>
<dbReference type="GO" id="GO:0003917">
    <property type="term" value="F:DNA topoisomerase type I (single strand cut, ATP-independent) activity"/>
    <property type="evidence" value="ECO:0007669"/>
    <property type="project" value="UniProtKB-UniRule"/>
</dbReference>
<dbReference type="Gene3D" id="3.40.50.140">
    <property type="match status" value="1"/>
</dbReference>
<dbReference type="InterPro" id="IPR028612">
    <property type="entry name" value="Topoisom_1_IA"/>
</dbReference>
<dbReference type="InterPro" id="IPR000380">
    <property type="entry name" value="Topo_IA"/>
</dbReference>
<sequence length="735" mass="83410">MQLIIVESPTKSKTIGKYLGPDYRVLSSYGHVRDLPKKELGIDIDHDFKPKYIIPTKAKKTISELKKGVQNADSVILATDPDREGEAIAWHLAEALGLNKKTSAKKISRVVFHEITKHAIEKAIAEPREIDNHLVDAQQARRVLDRLVGYKLSPFLWKKVRSGLSAGRVQSVAVRLVVEREREIQNFKPQEYWSVEAVLAKKDEEKSFKARLIKEGERNIGRLDIKSKEEAERISKELENSEYEVINIEKKETHRNPSAPFTTSTLQQEASRKLGFSAKQTMVLAQRLYETGYITYMRTDSLNISEIALAQARDVITDKFGKKYALDAPRHYQNKSKGAQEAHEAIRPTDLSLTPEALPKATDPGQRRLYDLIWKRTVASQMQPAVLDQTAVDISAEKKYVFRANGQIIKFDGFIRVYTETKDEDEESDEYSEGQLPDLALREFLNFLDLLRDQHFTEPPARYTDATLIKILEAAGVGRPSTYAPTLTTIQDRGYVEKIEKKYHPTEIGILVNDMLVANFPEVIDINFTSHIEDELDDIAEGKIGWVPVIREFWEPFGKNLKEKTVSVEKITQISDTPCPHCGKPMVIKFGRMGKFLACPEPGSKVTLPLPEEAAKIKELEEKTKDERCPLCGKDMKVKRGRFGYFLGCTDYPACKGISKIVSRTGFKCPNCKTGDVIEKKSRGRGKIFYACSRWPECDFLMSKKPETEAEIAEAFALWQTKPLKKSSKKSDKKS</sequence>
<keyword evidence="5" id="KW-0862">Zinc</keyword>
<keyword evidence="4" id="KW-0863">Zinc-finger</keyword>
<keyword evidence="6" id="KW-0460">Magnesium</keyword>
<dbReference type="PANTHER" id="PTHR42785">
    <property type="entry name" value="DNA TOPOISOMERASE, TYPE IA, CORE"/>
    <property type="match status" value="1"/>
</dbReference>
<evidence type="ECO:0000256" key="5">
    <source>
        <dbReference type="ARBA" id="ARBA00022833"/>
    </source>
</evidence>
<dbReference type="InterPro" id="IPR006171">
    <property type="entry name" value="TOPRIM_dom"/>
</dbReference>
<dbReference type="NCBIfam" id="TIGR01051">
    <property type="entry name" value="topA_bact"/>
    <property type="match status" value="1"/>
</dbReference>
<dbReference type="GO" id="GO:0008270">
    <property type="term" value="F:zinc ion binding"/>
    <property type="evidence" value="ECO:0007669"/>
    <property type="project" value="UniProtKB-KW"/>
</dbReference>
<comment type="subunit">
    <text evidence="10">Monomer.</text>
</comment>
<feature type="site" description="Interaction with DNA" evidence="10">
    <location>
        <position position="298"/>
    </location>
</feature>
<dbReference type="Gene3D" id="2.70.20.10">
    <property type="entry name" value="Topoisomerase I, domain 3"/>
    <property type="match status" value="1"/>
</dbReference>
<reference evidence="13 14" key="1">
    <citation type="journal article" date="2015" name="Nature">
        <title>rRNA introns, odd ribosomes, and small enigmatic genomes across a large radiation of phyla.</title>
        <authorList>
            <person name="Brown C.T."/>
            <person name="Hug L.A."/>
            <person name="Thomas B.C."/>
            <person name="Sharon I."/>
            <person name="Castelle C.J."/>
            <person name="Singh A."/>
            <person name="Wilkins M.J."/>
            <person name="Williams K.H."/>
            <person name="Banfield J.F."/>
        </authorList>
    </citation>
    <scope>NUCLEOTIDE SEQUENCE [LARGE SCALE GENOMIC DNA]</scope>
</reference>
<dbReference type="SMART" id="SM00493">
    <property type="entry name" value="TOPRIM"/>
    <property type="match status" value="1"/>
</dbReference>
<dbReference type="InterPro" id="IPR034149">
    <property type="entry name" value="TOPRIM_TopoI"/>
</dbReference>
<comment type="catalytic activity">
    <reaction evidence="1 10">
        <text>ATP-independent breakage of single-stranded DNA, followed by passage and rejoining.</text>
        <dbReference type="EC" id="5.6.2.1"/>
    </reaction>
</comment>
<dbReference type="InterPro" id="IPR013497">
    <property type="entry name" value="Topo_IA_cen"/>
</dbReference>
<accession>A0A0G1NBI1</accession>
<evidence type="ECO:0000256" key="4">
    <source>
        <dbReference type="ARBA" id="ARBA00022771"/>
    </source>
</evidence>
<evidence type="ECO:0000313" key="14">
    <source>
        <dbReference type="Proteomes" id="UP000034368"/>
    </source>
</evidence>
<dbReference type="SUPFAM" id="SSF57783">
    <property type="entry name" value="Zinc beta-ribbon"/>
    <property type="match status" value="1"/>
</dbReference>
<dbReference type="PATRIC" id="fig|1619026.3.peg.69"/>
<dbReference type="EC" id="5.6.2.1" evidence="10"/>
<dbReference type="EMBL" id="LCKD01000001">
    <property type="protein sequence ID" value="KKT90472.1"/>
    <property type="molecule type" value="Genomic_DNA"/>
</dbReference>
<evidence type="ECO:0000256" key="3">
    <source>
        <dbReference type="ARBA" id="ARBA00022723"/>
    </source>
</evidence>
<dbReference type="Pfam" id="PF01396">
    <property type="entry name" value="Zn_ribbon_Top1"/>
    <property type="match status" value="3"/>
</dbReference>
<dbReference type="PROSITE" id="PS50880">
    <property type="entry name" value="TOPRIM"/>
    <property type="match status" value="1"/>
</dbReference>
<feature type="site" description="Interaction with DNA" evidence="10">
    <location>
        <position position="31"/>
    </location>
</feature>
<dbReference type="InterPro" id="IPR013498">
    <property type="entry name" value="Topo_IA_Znf"/>
</dbReference>
<dbReference type="PRINTS" id="PR00417">
    <property type="entry name" value="PRTPISMRASEI"/>
</dbReference>
<dbReference type="HAMAP" id="MF_00952">
    <property type="entry name" value="Topoisom_1_prok"/>
    <property type="match status" value="1"/>
</dbReference>
<keyword evidence="3" id="KW-0479">Metal-binding</keyword>
<feature type="site" description="Interaction with DNA" evidence="10">
    <location>
        <position position="142"/>
    </location>
</feature>
<gene>
    <name evidence="10" type="primary">topA</name>
    <name evidence="13" type="ORF">UW90_C0001G0060</name>
</gene>
<keyword evidence="8 10" id="KW-0238">DNA-binding</keyword>
<feature type="region of interest" description="Interaction with DNA" evidence="10">
    <location>
        <begin position="165"/>
        <end position="170"/>
    </location>
</feature>
<dbReference type="SMART" id="SM00436">
    <property type="entry name" value="TOP1Bc"/>
    <property type="match status" value="1"/>
</dbReference>
<proteinExistence type="inferred from homology"/>
<evidence type="ECO:0000256" key="6">
    <source>
        <dbReference type="ARBA" id="ARBA00022842"/>
    </source>
</evidence>
<evidence type="ECO:0000256" key="1">
    <source>
        <dbReference type="ARBA" id="ARBA00000213"/>
    </source>
</evidence>
<feature type="site" description="Interaction with DNA" evidence="10">
    <location>
        <position position="157"/>
    </location>
</feature>
<evidence type="ECO:0000256" key="8">
    <source>
        <dbReference type="ARBA" id="ARBA00023125"/>
    </source>
</evidence>
<dbReference type="InterPro" id="IPR023405">
    <property type="entry name" value="Topo_IA_core_domain"/>
</dbReference>